<keyword evidence="6" id="KW-0732">Signal</keyword>
<organism evidence="15 16">
    <name type="scientific">Candidatus Nitrohelix vancouverensis</name>
    <dbReference type="NCBI Taxonomy" id="2705534"/>
    <lineage>
        <taxon>Bacteria</taxon>
        <taxon>Pseudomonadati</taxon>
        <taxon>Nitrospinota/Tectimicrobiota group</taxon>
        <taxon>Nitrospinota</taxon>
        <taxon>Nitrospinia</taxon>
        <taxon>Nitrospinales</taxon>
        <taxon>Nitrospinaceae</taxon>
        <taxon>Candidatus Nitrohelix</taxon>
    </lineage>
</organism>
<reference evidence="16" key="1">
    <citation type="submission" date="2020-02" db="EMBL/GenBank/DDBJ databases">
        <title>Genomic and physiological characterization of two novel Nitrospinaceae genera.</title>
        <authorList>
            <person name="Mueller A.J."/>
            <person name="Jung M.-Y."/>
            <person name="Strachan C.R."/>
            <person name="Herbold C.W."/>
            <person name="Kirkegaard R.H."/>
            <person name="Daims H."/>
        </authorList>
    </citation>
    <scope>NUCLEOTIDE SEQUENCE [LARGE SCALE GENOMIC DNA]</scope>
</reference>
<feature type="domain" description="NolW-like" evidence="13">
    <location>
        <begin position="471"/>
        <end position="584"/>
    </location>
</feature>
<feature type="domain" description="GspD-like N0" evidence="14">
    <location>
        <begin position="232"/>
        <end position="300"/>
    </location>
</feature>
<evidence type="ECO:0000256" key="10">
    <source>
        <dbReference type="RuleBase" id="RU004004"/>
    </source>
</evidence>
<keyword evidence="8" id="KW-0472">Membrane</keyword>
<feature type="domain" description="Type II/III secretion system secretin-like" evidence="12">
    <location>
        <begin position="665"/>
        <end position="830"/>
    </location>
</feature>
<evidence type="ECO:0000256" key="11">
    <source>
        <dbReference type="SAM" id="MobiDB-lite"/>
    </source>
</evidence>
<dbReference type="GO" id="GO:0015628">
    <property type="term" value="P:protein secretion by the type II secretion system"/>
    <property type="evidence" value="ECO:0007669"/>
    <property type="project" value="InterPro"/>
</dbReference>
<comment type="similarity">
    <text evidence="2">Belongs to the bacterial secretin family. GSP D subfamily.</text>
</comment>
<evidence type="ECO:0000256" key="9">
    <source>
        <dbReference type="ARBA" id="ARBA00023237"/>
    </source>
</evidence>
<evidence type="ECO:0000259" key="14">
    <source>
        <dbReference type="Pfam" id="PF21305"/>
    </source>
</evidence>
<dbReference type="InterPro" id="IPR038591">
    <property type="entry name" value="NolW-like_sf"/>
</dbReference>
<dbReference type="InterPro" id="IPR005644">
    <property type="entry name" value="NolW-like"/>
</dbReference>
<feature type="compositionally biased region" description="Basic and acidic residues" evidence="11">
    <location>
        <begin position="522"/>
        <end position="531"/>
    </location>
</feature>
<evidence type="ECO:0000256" key="5">
    <source>
        <dbReference type="ARBA" id="ARBA00022692"/>
    </source>
</evidence>
<dbReference type="Pfam" id="PF21305">
    <property type="entry name" value="type_II_gspD_N0"/>
    <property type="match status" value="1"/>
</dbReference>
<feature type="region of interest" description="Disordered" evidence="11">
    <location>
        <begin position="142"/>
        <end position="175"/>
    </location>
</feature>
<keyword evidence="5" id="KW-0812">Transmembrane</keyword>
<evidence type="ECO:0000256" key="8">
    <source>
        <dbReference type="ARBA" id="ARBA00023136"/>
    </source>
</evidence>
<dbReference type="PRINTS" id="PR01032">
    <property type="entry name" value="PHAGEIV"/>
</dbReference>
<dbReference type="InterPro" id="IPR049371">
    <property type="entry name" value="GspD-like_N0"/>
</dbReference>
<sequence>MRHFLTFILIALLTLSLGCAQKRKSTIDKLKEQTALEELYAKRKDSTKPGDPSGKPGAPQGDVIADKELKALEQIQPPAKSVTVVTVDAPLRKGPGERFKQIGVAKIDANYKLIRSQRLPEEEQNWYLVENARGRKFFISGQDAVPPETTPKETTVEPTVAPPAKQSGEAVAQAPETIQTSKDEIEDEPDQQLSNLDILQMRDTGALDDLRTHLDPSPPVPPELLQAKHITLNFEGTEVYDVITTFCELLQLDYIIEGAIEGKVTLQTFNKIDVKDLYPVLEQILALHNITVVKSGNFYRFLPIEEAQRKATGVYLDDDPALPSDERMVIQIVSLQNISKEAAEKVLKPLLTEKAQFIEVPGSQNMMLVEIASNLKRLVKIVKALDVDKLASSDIQLYRLNNANDEDVAEELKKIFTAMGFADALDKSLTFLPIERMNSILVVNTIESLTPTIDFWMQKLDQPIAEGNVSTFVYYVQNGEAAAISTLLNGIFGQSSGQSSLGNIKLTSDKDTKKTTTSTKETGSKTDKGDKSSGTNVSVTAGGISGEKLEGDITIIPDPDTNSIIIRTNPRNYPAILALIKKLDLFPQQVLIEVLIVDVTIDENTATGLQLAIQDNMGSPTVSGGVNGNTLGATLGAATASLLTTGGSLVVNQAGKLSATLQLFASDSKADILANPILVTSDNKAASISITDEVPIESSSILDTTGGSSLVGTTIEFKDVGIKLDIVPKINSDNFVNLKINQEISSQGNDITLKSGDTTPSFSKRLVNTEVVLRDKQVLIMGGLMRTTINENSSGVPYLKDIPYLGRLFGSKEDSKKKTELMLFITPHIISNSEDSEFITKQFERRLGDFSQYVNRG</sequence>
<keyword evidence="3 10" id="KW-0813">Transport</keyword>
<feature type="compositionally biased region" description="Low complexity" evidence="11">
    <location>
        <begin position="156"/>
        <end position="165"/>
    </location>
</feature>
<dbReference type="Gene3D" id="3.30.1370.120">
    <property type="match status" value="2"/>
</dbReference>
<dbReference type="EMBL" id="CP048620">
    <property type="protein sequence ID" value="QPJ66245.1"/>
    <property type="molecule type" value="Genomic_DNA"/>
</dbReference>
<dbReference type="Proteomes" id="UP000594464">
    <property type="component" value="Chromosome"/>
</dbReference>
<dbReference type="InterPro" id="IPR004846">
    <property type="entry name" value="T2SS/T3SS_dom"/>
</dbReference>
<dbReference type="InterPro" id="IPR001775">
    <property type="entry name" value="GspD/PilQ"/>
</dbReference>
<feature type="region of interest" description="Disordered" evidence="11">
    <location>
        <begin position="41"/>
        <end position="67"/>
    </location>
</feature>
<dbReference type="GO" id="GO:0015627">
    <property type="term" value="C:type II protein secretion system complex"/>
    <property type="evidence" value="ECO:0007669"/>
    <property type="project" value="InterPro"/>
</dbReference>
<evidence type="ECO:0000256" key="4">
    <source>
        <dbReference type="ARBA" id="ARBA00022452"/>
    </source>
</evidence>
<evidence type="ECO:0000313" key="16">
    <source>
        <dbReference type="Proteomes" id="UP000594464"/>
    </source>
</evidence>
<evidence type="ECO:0000259" key="13">
    <source>
        <dbReference type="Pfam" id="PF03958"/>
    </source>
</evidence>
<gene>
    <name evidence="15" type="primary">gspD</name>
    <name evidence="15" type="ORF">G3M78_12915</name>
</gene>
<dbReference type="PANTHER" id="PTHR30332">
    <property type="entry name" value="PROBABLE GENERAL SECRETION PATHWAY PROTEIN D"/>
    <property type="match status" value="1"/>
</dbReference>
<keyword evidence="7" id="KW-0653">Protein transport</keyword>
<dbReference type="GO" id="GO:0009279">
    <property type="term" value="C:cell outer membrane"/>
    <property type="evidence" value="ECO:0007669"/>
    <property type="project" value="UniProtKB-SubCell"/>
</dbReference>
<evidence type="ECO:0000313" key="15">
    <source>
        <dbReference type="EMBL" id="QPJ66245.1"/>
    </source>
</evidence>
<dbReference type="AlphaFoldDB" id="A0A7T0G495"/>
<dbReference type="Pfam" id="PF00263">
    <property type="entry name" value="Secretin"/>
    <property type="match status" value="1"/>
</dbReference>
<keyword evidence="9" id="KW-0998">Cell outer membrane</keyword>
<name>A0A7T0G495_9BACT</name>
<comment type="subcellular location">
    <subcellularLocation>
        <location evidence="1 10">Cell outer membrane</location>
    </subcellularLocation>
</comment>
<protein>
    <submittedName>
        <fullName evidence="15">Type II secretion system secretin GspD</fullName>
    </submittedName>
</protein>
<evidence type="ECO:0000256" key="6">
    <source>
        <dbReference type="ARBA" id="ARBA00022729"/>
    </source>
</evidence>
<feature type="region of interest" description="Disordered" evidence="11">
    <location>
        <begin position="503"/>
        <end position="543"/>
    </location>
</feature>
<dbReference type="PANTHER" id="PTHR30332:SF25">
    <property type="entry name" value="SECRETIN XPSD"/>
    <property type="match status" value="1"/>
</dbReference>
<dbReference type="PROSITE" id="PS51257">
    <property type="entry name" value="PROKAR_LIPOPROTEIN"/>
    <property type="match status" value="1"/>
</dbReference>
<evidence type="ECO:0000256" key="2">
    <source>
        <dbReference type="ARBA" id="ARBA00006980"/>
    </source>
</evidence>
<proteinExistence type="inferred from homology"/>
<keyword evidence="4" id="KW-1134">Transmembrane beta strand</keyword>
<evidence type="ECO:0000256" key="7">
    <source>
        <dbReference type="ARBA" id="ARBA00022927"/>
    </source>
</evidence>
<dbReference type="KEGG" id="nva:G3M78_12915"/>
<accession>A0A7T0G495</accession>
<evidence type="ECO:0000259" key="12">
    <source>
        <dbReference type="Pfam" id="PF00263"/>
    </source>
</evidence>
<dbReference type="InterPro" id="IPR013356">
    <property type="entry name" value="T2SS_GspD"/>
</dbReference>
<evidence type="ECO:0000256" key="1">
    <source>
        <dbReference type="ARBA" id="ARBA00004442"/>
    </source>
</evidence>
<dbReference type="Pfam" id="PF03958">
    <property type="entry name" value="Secretin_N"/>
    <property type="match status" value="1"/>
</dbReference>
<dbReference type="InterPro" id="IPR050810">
    <property type="entry name" value="Bact_Secretion_Sys_Channel"/>
</dbReference>
<evidence type="ECO:0000256" key="3">
    <source>
        <dbReference type="ARBA" id="ARBA00022448"/>
    </source>
</evidence>
<dbReference type="NCBIfam" id="TIGR02517">
    <property type="entry name" value="type_II_gspD"/>
    <property type="match status" value="1"/>
</dbReference>
<dbReference type="PRINTS" id="PR00811">
    <property type="entry name" value="BCTERIALGSPD"/>
</dbReference>